<reference evidence="5" key="1">
    <citation type="submission" date="2025-08" db="UniProtKB">
        <authorList>
            <consortium name="RefSeq"/>
        </authorList>
    </citation>
    <scope>IDENTIFICATION</scope>
</reference>
<protein>
    <submittedName>
        <fullName evidence="5">Uncharacterized protein LOC106071319 isoform X3</fullName>
    </submittedName>
</protein>
<dbReference type="SUPFAM" id="SSF49785">
    <property type="entry name" value="Galactose-binding domain-like"/>
    <property type="match status" value="1"/>
</dbReference>
<keyword evidence="4" id="KW-1185">Reference proteome</keyword>
<feature type="compositionally biased region" description="Basic and acidic residues" evidence="1">
    <location>
        <begin position="403"/>
        <end position="420"/>
    </location>
</feature>
<organism evidence="4 5">
    <name type="scientific">Biomphalaria glabrata</name>
    <name type="common">Bloodfluke planorb</name>
    <name type="synonym">Freshwater snail</name>
    <dbReference type="NCBI Taxonomy" id="6526"/>
    <lineage>
        <taxon>Eukaryota</taxon>
        <taxon>Metazoa</taxon>
        <taxon>Spiralia</taxon>
        <taxon>Lophotrochozoa</taxon>
        <taxon>Mollusca</taxon>
        <taxon>Gastropoda</taxon>
        <taxon>Heterobranchia</taxon>
        <taxon>Euthyneura</taxon>
        <taxon>Panpulmonata</taxon>
        <taxon>Hygrophila</taxon>
        <taxon>Lymnaeoidea</taxon>
        <taxon>Planorbidae</taxon>
        <taxon>Biomphalaria</taxon>
    </lineage>
</organism>
<dbReference type="RefSeq" id="XP_055884843.1">
    <property type="nucleotide sequence ID" value="XM_056028868.1"/>
</dbReference>
<dbReference type="AlphaFoldDB" id="A0A9W3ACE0"/>
<dbReference type="PROSITE" id="PS51257">
    <property type="entry name" value="PROKAR_LIPOPROTEIN"/>
    <property type="match status" value="1"/>
</dbReference>
<dbReference type="PANTHER" id="PTHR45713">
    <property type="entry name" value="FTP DOMAIN-CONTAINING PROTEIN"/>
    <property type="match status" value="1"/>
</dbReference>
<sequence length="446" mass="49351">MRMFLEYVLTIYLASLAQACNDTRMFGEECQYRCHCANGCDTSGDRVNGTCARGWFGFKCQYRNSVVDATVEPKRYTSWLTDGLSDTCNNDTTISSVTLLWDEEFLFTWMSIEVNNASKLTAFKIWFIATGETYKEIPCSGQRLALINENTLKIFCDLKVLIEQVILEGEAVYFLCSLHVNGGRNVALMQETNQTTTHISNIFYGPQLAVDGDLNTDALRMGCSHTAINDTEPCWTVTFDGPRAVNKFIIYNRKCLPGSWGLNCSNKCPSSCPNFCDRGDGSCNVICVGFSDPSDCTRACAVTRYGINCSQSCSGSCLNHHCHPENGSCVNSPGSSLDDHSEENSSVDSLSTGIGIGIGASCCLFLIILFIIIVVFKKRKRVPSRPTITPPRGYDDVDLSTPEESKYETIHDADLKKTRSDNSTNTSQQTRNESNVYVNTNVTPED</sequence>
<dbReference type="Gene3D" id="2.60.120.260">
    <property type="entry name" value="Galactose-binding domain-like"/>
    <property type="match status" value="1"/>
</dbReference>
<evidence type="ECO:0000256" key="3">
    <source>
        <dbReference type="SAM" id="SignalP"/>
    </source>
</evidence>
<dbReference type="PANTHER" id="PTHR45713:SF6">
    <property type="entry name" value="F5_8 TYPE C DOMAIN-CONTAINING PROTEIN"/>
    <property type="match status" value="1"/>
</dbReference>
<dbReference type="InterPro" id="IPR051941">
    <property type="entry name" value="BG_Antigen-Binding_Lectin"/>
</dbReference>
<keyword evidence="2" id="KW-1133">Transmembrane helix</keyword>
<feature type="chain" id="PRO_5040789182" evidence="3">
    <location>
        <begin position="20"/>
        <end position="446"/>
    </location>
</feature>
<dbReference type="Proteomes" id="UP001165740">
    <property type="component" value="Chromosome 5"/>
</dbReference>
<dbReference type="GeneID" id="106071319"/>
<keyword evidence="3" id="KW-0732">Signal</keyword>
<keyword evidence="2" id="KW-0472">Membrane</keyword>
<feature type="signal peptide" evidence="3">
    <location>
        <begin position="1"/>
        <end position="19"/>
    </location>
</feature>
<evidence type="ECO:0000313" key="4">
    <source>
        <dbReference type="Proteomes" id="UP001165740"/>
    </source>
</evidence>
<accession>A0A9W3ACE0</accession>
<evidence type="ECO:0000256" key="2">
    <source>
        <dbReference type="SAM" id="Phobius"/>
    </source>
</evidence>
<proteinExistence type="predicted"/>
<keyword evidence="2" id="KW-0812">Transmembrane</keyword>
<gene>
    <name evidence="5" type="primary">LOC106071319</name>
</gene>
<evidence type="ECO:0000256" key="1">
    <source>
        <dbReference type="SAM" id="MobiDB-lite"/>
    </source>
</evidence>
<feature type="region of interest" description="Disordered" evidence="1">
    <location>
        <begin position="383"/>
        <end position="446"/>
    </location>
</feature>
<feature type="transmembrane region" description="Helical" evidence="2">
    <location>
        <begin position="354"/>
        <end position="376"/>
    </location>
</feature>
<evidence type="ECO:0000313" key="5">
    <source>
        <dbReference type="RefSeq" id="XP_055884843.1"/>
    </source>
</evidence>
<dbReference type="InterPro" id="IPR008979">
    <property type="entry name" value="Galactose-bd-like_sf"/>
</dbReference>
<feature type="compositionally biased region" description="Polar residues" evidence="1">
    <location>
        <begin position="421"/>
        <end position="446"/>
    </location>
</feature>
<name>A0A9W3ACE0_BIOGL</name>